<dbReference type="EMBL" id="LT906435">
    <property type="protein sequence ID" value="SNU86466.1"/>
    <property type="molecule type" value="Genomic_DNA"/>
</dbReference>
<protein>
    <submittedName>
        <fullName evidence="1">Uncharacterized protein</fullName>
    </submittedName>
</protein>
<evidence type="ECO:0000313" key="2">
    <source>
        <dbReference type="Proteomes" id="UP000215126"/>
    </source>
</evidence>
<organism evidence="1 2">
    <name type="scientific">Pandoraea sputorum</name>
    <dbReference type="NCBI Taxonomy" id="93222"/>
    <lineage>
        <taxon>Bacteria</taxon>
        <taxon>Pseudomonadati</taxon>
        <taxon>Pseudomonadota</taxon>
        <taxon>Betaproteobacteria</taxon>
        <taxon>Burkholderiales</taxon>
        <taxon>Burkholderiaceae</taxon>
        <taxon>Pandoraea</taxon>
    </lineage>
</organism>
<dbReference type="Proteomes" id="UP000215126">
    <property type="component" value="Chromosome 1"/>
</dbReference>
<keyword evidence="2" id="KW-1185">Reference proteome</keyword>
<gene>
    <name evidence="1" type="ORF">SAMEA4530655_03308</name>
</gene>
<sequence>MSHFGDGLPHLAAYVRHTRLQRTTDCRGISHGNRETADHASVVRFAPMREPPGSYVGKAHTAHLSLAQITRSSRNQVAQIIKITLSATVPHFEATRCGHSVVQRSGRVNRFCVRSPPCARQAHNFTHYVGILTNSRRTSATRAARRRRPRNCVIAPSGLRKIAERIDENFSSFATGCRRGIRLPKRPKAVAIA</sequence>
<name>A0A239SM43_9BURK</name>
<dbReference type="AlphaFoldDB" id="A0A239SM43"/>
<accession>A0A239SM43</accession>
<evidence type="ECO:0000313" key="1">
    <source>
        <dbReference type="EMBL" id="SNU86466.1"/>
    </source>
</evidence>
<reference evidence="1 2" key="1">
    <citation type="submission" date="2017-06" db="EMBL/GenBank/DDBJ databases">
        <authorList>
            <consortium name="Pathogen Informatics"/>
        </authorList>
    </citation>
    <scope>NUCLEOTIDE SEQUENCE [LARGE SCALE GENOMIC DNA]</scope>
    <source>
        <strain evidence="1 2">NCTC13161</strain>
    </source>
</reference>
<proteinExistence type="predicted"/>